<evidence type="ECO:0000256" key="1">
    <source>
        <dbReference type="NCBIfam" id="TIGR02722"/>
    </source>
</evidence>
<feature type="chain" id="PRO_5016288978" description="Penicillin-binding protein activator LpoB" evidence="2">
    <location>
        <begin position="21"/>
        <end position="202"/>
    </location>
</feature>
<dbReference type="PROSITE" id="PS51257">
    <property type="entry name" value="PROKAR_LIPOPROTEIN"/>
    <property type="match status" value="1"/>
</dbReference>
<evidence type="ECO:0000256" key="2">
    <source>
        <dbReference type="SAM" id="SignalP"/>
    </source>
</evidence>
<dbReference type="Proteomes" id="UP000250079">
    <property type="component" value="Chromosome"/>
</dbReference>
<sequence>MKTRTLVAGFVISALLSACASQPSYVDTDNDRGPITMSLDYRDFNKAADAAIEELLASPNLVNPAGGRYILAIGRISNRTMQHIDTDSVVKKIRVALLNSGRVVTTTAIAHGGPEDDMVMQVRSLRTSTEFDQSSVAEQGTLRAPDLSLTGKFIQRTVRAGKNHQQVEYRFQISVTDLRSGVAIFEHEKEIVKRGTNKTVVW</sequence>
<protein>
    <recommendedName>
        <fullName evidence="1">Penicillin-binding protein activator LpoB</fullName>
    </recommendedName>
</protein>
<keyword evidence="4" id="KW-1185">Reference proteome</keyword>
<dbReference type="Pfam" id="PF13036">
    <property type="entry name" value="LpoB"/>
    <property type="match status" value="1"/>
</dbReference>
<dbReference type="InterPro" id="IPR014094">
    <property type="entry name" value="LpoB"/>
</dbReference>
<dbReference type="EMBL" id="CP018632">
    <property type="protein sequence ID" value="ASJ76662.1"/>
    <property type="molecule type" value="Genomic_DNA"/>
</dbReference>
<dbReference type="Gene3D" id="3.40.50.10610">
    <property type="entry name" value="ABC-type transport auxiliary lipoprotein component"/>
    <property type="match status" value="1"/>
</dbReference>
<evidence type="ECO:0000313" key="3">
    <source>
        <dbReference type="EMBL" id="ASJ76662.1"/>
    </source>
</evidence>
<keyword evidence="2" id="KW-0732">Signal</keyword>
<reference evidence="3 4" key="1">
    <citation type="submission" date="2016-12" db="EMBL/GenBank/DDBJ databases">
        <authorList>
            <person name="Song W.-J."/>
            <person name="Kurnit D.M."/>
        </authorList>
    </citation>
    <scope>NUCLEOTIDE SEQUENCE [LARGE SCALE GENOMIC DNA]</scope>
    <source>
        <strain evidence="3 4">IMCC3135</strain>
    </source>
</reference>
<dbReference type="RefSeq" id="WP_088921413.1">
    <property type="nucleotide sequence ID" value="NZ_CP018632.1"/>
</dbReference>
<evidence type="ECO:0000313" key="4">
    <source>
        <dbReference type="Proteomes" id="UP000250079"/>
    </source>
</evidence>
<feature type="signal peptide" evidence="2">
    <location>
        <begin position="1"/>
        <end position="20"/>
    </location>
</feature>
<proteinExistence type="predicted"/>
<dbReference type="KEGG" id="gai:IMCC3135_33090"/>
<gene>
    <name evidence="3" type="ORF">IMCC3135_33090</name>
</gene>
<accession>A0A2Z2NYY5</accession>
<organism evidence="3 4">
    <name type="scientific">Granulosicoccus antarcticus IMCC3135</name>
    <dbReference type="NCBI Taxonomy" id="1192854"/>
    <lineage>
        <taxon>Bacteria</taxon>
        <taxon>Pseudomonadati</taxon>
        <taxon>Pseudomonadota</taxon>
        <taxon>Gammaproteobacteria</taxon>
        <taxon>Chromatiales</taxon>
        <taxon>Granulosicoccaceae</taxon>
        <taxon>Granulosicoccus</taxon>
    </lineage>
</organism>
<dbReference type="NCBIfam" id="TIGR02722">
    <property type="entry name" value="lp"/>
    <property type="match status" value="1"/>
</dbReference>
<name>A0A2Z2NYY5_9GAMM</name>
<dbReference type="OrthoDB" id="9803653at2"/>
<dbReference type="AlphaFoldDB" id="A0A2Z2NYY5"/>